<evidence type="ECO:0000256" key="10">
    <source>
        <dbReference type="SAM" id="MobiDB-lite"/>
    </source>
</evidence>
<dbReference type="GO" id="GO:0050793">
    <property type="term" value="P:regulation of developmental process"/>
    <property type="evidence" value="ECO:0007669"/>
    <property type="project" value="TreeGrafter"/>
</dbReference>
<evidence type="ECO:0000256" key="6">
    <source>
        <dbReference type="ARBA" id="ARBA00023125"/>
    </source>
</evidence>
<dbReference type="PANTHER" id="PTHR31948:SF157">
    <property type="entry name" value="ZINC-FINGER HOMEODOMAIN PROTEIN 1"/>
    <property type="match status" value="1"/>
</dbReference>
<comment type="caution">
    <text evidence="12">The sequence shown here is derived from an EMBL/GenBank/DDBJ whole genome shotgun (WGS) entry which is preliminary data.</text>
</comment>
<protein>
    <recommendedName>
        <fullName evidence="11">ZF-HD dimerization-type domain-containing protein</fullName>
    </recommendedName>
</protein>
<dbReference type="InterPro" id="IPR006455">
    <property type="entry name" value="Homeodomain_ZF_HD"/>
</dbReference>
<keyword evidence="6" id="KW-0238">DNA-binding</keyword>
<organism evidence="12 13">
    <name type="scientific">Tagetes erecta</name>
    <name type="common">African marigold</name>
    <dbReference type="NCBI Taxonomy" id="13708"/>
    <lineage>
        <taxon>Eukaryota</taxon>
        <taxon>Viridiplantae</taxon>
        <taxon>Streptophyta</taxon>
        <taxon>Embryophyta</taxon>
        <taxon>Tracheophyta</taxon>
        <taxon>Spermatophyta</taxon>
        <taxon>Magnoliopsida</taxon>
        <taxon>eudicotyledons</taxon>
        <taxon>Gunneridae</taxon>
        <taxon>Pentapetalae</taxon>
        <taxon>asterids</taxon>
        <taxon>campanulids</taxon>
        <taxon>Asterales</taxon>
        <taxon>Asteraceae</taxon>
        <taxon>Asteroideae</taxon>
        <taxon>Heliantheae alliance</taxon>
        <taxon>Tageteae</taxon>
        <taxon>Tagetes</taxon>
    </lineage>
</organism>
<dbReference type="Gene3D" id="1.10.10.60">
    <property type="entry name" value="Homeodomain-like"/>
    <property type="match status" value="1"/>
</dbReference>
<evidence type="ECO:0000256" key="3">
    <source>
        <dbReference type="ARBA" id="ARBA00022771"/>
    </source>
</evidence>
<evidence type="ECO:0000256" key="5">
    <source>
        <dbReference type="ARBA" id="ARBA00023015"/>
    </source>
</evidence>
<dbReference type="NCBIfam" id="TIGR01565">
    <property type="entry name" value="homeo_ZF_HD"/>
    <property type="match status" value="1"/>
</dbReference>
<accession>A0AAD8L148</accession>
<keyword evidence="3" id="KW-0863">Zinc-finger</keyword>
<dbReference type="Pfam" id="PF04770">
    <property type="entry name" value="ZF-HD_dimer"/>
    <property type="match status" value="1"/>
</dbReference>
<gene>
    <name evidence="12" type="ORF">QVD17_09219</name>
</gene>
<dbReference type="GO" id="GO:0008270">
    <property type="term" value="F:zinc ion binding"/>
    <property type="evidence" value="ECO:0007669"/>
    <property type="project" value="UniProtKB-KW"/>
</dbReference>
<dbReference type="Proteomes" id="UP001229421">
    <property type="component" value="Unassembled WGS sequence"/>
</dbReference>
<keyword evidence="8" id="KW-0804">Transcription</keyword>
<proteinExistence type="predicted"/>
<keyword evidence="5" id="KW-0805">Transcription regulation</keyword>
<dbReference type="EMBL" id="JAUHHV010000002">
    <property type="protein sequence ID" value="KAK1432324.1"/>
    <property type="molecule type" value="Genomic_DNA"/>
</dbReference>
<keyword evidence="13" id="KW-1185">Reference proteome</keyword>
<evidence type="ECO:0000256" key="2">
    <source>
        <dbReference type="ARBA" id="ARBA00022723"/>
    </source>
</evidence>
<dbReference type="AlphaFoldDB" id="A0AAD8L148"/>
<dbReference type="GO" id="GO:0000976">
    <property type="term" value="F:transcription cis-regulatory region binding"/>
    <property type="evidence" value="ECO:0007669"/>
    <property type="project" value="TreeGrafter"/>
</dbReference>
<evidence type="ECO:0000256" key="1">
    <source>
        <dbReference type="ARBA" id="ARBA00004123"/>
    </source>
</evidence>
<dbReference type="GO" id="GO:0005634">
    <property type="term" value="C:nucleus"/>
    <property type="evidence" value="ECO:0007669"/>
    <property type="project" value="UniProtKB-SubCell"/>
</dbReference>
<feature type="domain" description="ZF-HD dimerization-type" evidence="11">
    <location>
        <begin position="36"/>
        <end position="85"/>
    </location>
</feature>
<dbReference type="NCBIfam" id="TIGR01566">
    <property type="entry name" value="ZF_HD_prot_N"/>
    <property type="match status" value="1"/>
</dbReference>
<dbReference type="SUPFAM" id="SSF46689">
    <property type="entry name" value="Homeodomain-like"/>
    <property type="match status" value="1"/>
</dbReference>
<dbReference type="GO" id="GO:0003700">
    <property type="term" value="F:DNA-binding transcription factor activity"/>
    <property type="evidence" value="ECO:0007669"/>
    <property type="project" value="TreeGrafter"/>
</dbReference>
<name>A0AAD8L148_TARER</name>
<evidence type="ECO:0000256" key="7">
    <source>
        <dbReference type="ARBA" id="ARBA00023155"/>
    </source>
</evidence>
<evidence type="ECO:0000256" key="4">
    <source>
        <dbReference type="ARBA" id="ARBA00022833"/>
    </source>
</evidence>
<comment type="subcellular location">
    <subcellularLocation>
        <location evidence="1">Nucleus</location>
    </subcellularLocation>
</comment>
<evidence type="ECO:0000256" key="8">
    <source>
        <dbReference type="ARBA" id="ARBA00023163"/>
    </source>
</evidence>
<dbReference type="PROSITE" id="PS51523">
    <property type="entry name" value="ZF_HD_DIMER"/>
    <property type="match status" value="1"/>
</dbReference>
<evidence type="ECO:0000256" key="9">
    <source>
        <dbReference type="ARBA" id="ARBA00023242"/>
    </source>
</evidence>
<feature type="region of interest" description="Disordered" evidence="10">
    <location>
        <begin position="115"/>
        <end position="154"/>
    </location>
</feature>
<feature type="compositionally biased region" description="Polar residues" evidence="10">
    <location>
        <begin position="115"/>
        <end position="136"/>
    </location>
</feature>
<evidence type="ECO:0000313" key="13">
    <source>
        <dbReference type="Proteomes" id="UP001229421"/>
    </source>
</evidence>
<dbReference type="InterPro" id="IPR009057">
    <property type="entry name" value="Homeodomain-like_sf"/>
</dbReference>
<keyword evidence="4" id="KW-0862">Zinc</keyword>
<evidence type="ECO:0000313" key="12">
    <source>
        <dbReference type="EMBL" id="KAK1432324.1"/>
    </source>
</evidence>
<dbReference type="InterPro" id="IPR006456">
    <property type="entry name" value="ZF_HD_homeobox_Cys/His_dimer"/>
</dbReference>
<sequence>MDQNHEHVEAEAVVENAEAVVENAERTNIGNIVFRYRECTKNKATAVDLKAFDGCLEFMPGGEPGTLEALSCAACTCHRNFHRKEPQGPIMRVEHYHYNIPAGYFRMMGPATIQTHPSVHQPSASRGNLATRSDPISSGASGSSSKRRHTKFTKDQKARMLAFAQEVGWHLNNEHEASVQLLCAEIGITKKMFKTWMHNYQYTLGKKA</sequence>
<evidence type="ECO:0000259" key="11">
    <source>
        <dbReference type="PROSITE" id="PS51523"/>
    </source>
</evidence>
<dbReference type="PANTHER" id="PTHR31948">
    <property type="entry name" value="ZINC-FINGER HOMEODOMAIN PROTEIN 2"/>
    <property type="match status" value="1"/>
</dbReference>
<keyword evidence="9" id="KW-0539">Nucleus</keyword>
<reference evidence="12" key="1">
    <citation type="journal article" date="2023" name="bioRxiv">
        <title>Improved chromosome-level genome assembly for marigold (Tagetes erecta).</title>
        <authorList>
            <person name="Jiang F."/>
            <person name="Yuan L."/>
            <person name="Wang S."/>
            <person name="Wang H."/>
            <person name="Xu D."/>
            <person name="Wang A."/>
            <person name="Fan W."/>
        </authorList>
    </citation>
    <scope>NUCLEOTIDE SEQUENCE</scope>
    <source>
        <strain evidence="12">WSJ</strain>
        <tissue evidence="12">Leaf</tissue>
    </source>
</reference>
<keyword evidence="7" id="KW-0371">Homeobox</keyword>
<keyword evidence="2" id="KW-0479">Metal-binding</keyword>